<dbReference type="Proteomes" id="UP000299102">
    <property type="component" value="Unassembled WGS sequence"/>
</dbReference>
<evidence type="ECO:0000313" key="1">
    <source>
        <dbReference type="EMBL" id="GBP08454.1"/>
    </source>
</evidence>
<name>A0A4C1T2T7_EUMVA</name>
<gene>
    <name evidence="1" type="ORF">EVAR_71383_1</name>
</gene>
<evidence type="ECO:0000313" key="2">
    <source>
        <dbReference type="Proteomes" id="UP000299102"/>
    </source>
</evidence>
<accession>A0A4C1T2T7</accession>
<reference evidence="1 2" key="1">
    <citation type="journal article" date="2019" name="Commun. Biol.">
        <title>The bagworm genome reveals a unique fibroin gene that provides high tensile strength.</title>
        <authorList>
            <person name="Kono N."/>
            <person name="Nakamura H."/>
            <person name="Ohtoshi R."/>
            <person name="Tomita M."/>
            <person name="Numata K."/>
            <person name="Arakawa K."/>
        </authorList>
    </citation>
    <scope>NUCLEOTIDE SEQUENCE [LARGE SCALE GENOMIC DNA]</scope>
</reference>
<dbReference type="EMBL" id="BGZK01004348">
    <property type="protein sequence ID" value="GBP08454.1"/>
    <property type="molecule type" value="Genomic_DNA"/>
</dbReference>
<protein>
    <submittedName>
        <fullName evidence="1">Uncharacterized protein</fullName>
    </submittedName>
</protein>
<comment type="caution">
    <text evidence="1">The sequence shown here is derived from an EMBL/GenBank/DDBJ whole genome shotgun (WGS) entry which is preliminary data.</text>
</comment>
<dbReference type="OrthoDB" id="387657at2759"/>
<keyword evidence="2" id="KW-1185">Reference proteome</keyword>
<sequence length="133" mass="15052">MIILRVFVSIIFCAQFDNIKTFVLEYKLPLPDRVPGQNSVILIMKQYKRLRLQPKQEGDTCSVSHVNACWNAAEIATEDNMREIKLSPPQTPVIANGHTILPEAECPADEPRLPKNLAIIKESIELCDEHLKS</sequence>
<organism evidence="1 2">
    <name type="scientific">Eumeta variegata</name>
    <name type="common">Bagworm moth</name>
    <name type="synonym">Eumeta japonica</name>
    <dbReference type="NCBI Taxonomy" id="151549"/>
    <lineage>
        <taxon>Eukaryota</taxon>
        <taxon>Metazoa</taxon>
        <taxon>Ecdysozoa</taxon>
        <taxon>Arthropoda</taxon>
        <taxon>Hexapoda</taxon>
        <taxon>Insecta</taxon>
        <taxon>Pterygota</taxon>
        <taxon>Neoptera</taxon>
        <taxon>Endopterygota</taxon>
        <taxon>Lepidoptera</taxon>
        <taxon>Glossata</taxon>
        <taxon>Ditrysia</taxon>
        <taxon>Tineoidea</taxon>
        <taxon>Psychidae</taxon>
        <taxon>Oiketicinae</taxon>
        <taxon>Eumeta</taxon>
    </lineage>
</organism>
<proteinExistence type="predicted"/>
<dbReference type="AlphaFoldDB" id="A0A4C1T2T7"/>